<dbReference type="EMBL" id="VXIT01000005">
    <property type="protein sequence ID" value="KAA6412609.1"/>
    <property type="molecule type" value="Genomic_DNA"/>
</dbReference>
<evidence type="ECO:0000313" key="2">
    <source>
        <dbReference type="EMBL" id="KAA6412609.1"/>
    </source>
</evidence>
<evidence type="ECO:0000313" key="3">
    <source>
        <dbReference type="Proteomes" id="UP000324767"/>
    </source>
</evidence>
<feature type="domain" description="DUF427" evidence="1">
    <location>
        <begin position="5"/>
        <end position="90"/>
    </location>
</feature>
<dbReference type="Proteomes" id="UP000324767">
    <property type="component" value="Unassembled WGS sequence"/>
</dbReference>
<dbReference type="OrthoDB" id="18996at2759"/>
<dbReference type="InterPro" id="IPR007361">
    <property type="entry name" value="DUF427"/>
</dbReference>
<name>A0A5M8PU85_9LECA</name>
<sequence length="100" mass="11061">MPHATATYNGKTLAKADTWEVVEGNIYFPPSSVDQSVLTKTDTSTVCGWKGTASYYTLNVDGQELKDAAWYYAEPKAAAKDIKDHVAFYKSMVKTEISEN</sequence>
<dbReference type="PANTHER" id="PTHR34310">
    <property type="entry name" value="DUF427 DOMAIN PROTEIN (AFU_ORTHOLOGUE AFUA_3G02220)"/>
    <property type="match status" value="1"/>
</dbReference>
<reference evidence="2 3" key="1">
    <citation type="submission" date="2019-09" db="EMBL/GenBank/DDBJ databases">
        <title>The hologenome of the rock-dwelling lichen Lasallia pustulata.</title>
        <authorList>
            <person name="Greshake Tzovaras B."/>
            <person name="Segers F."/>
            <person name="Bicker A."/>
            <person name="Dal Grande F."/>
            <person name="Otte J."/>
            <person name="Hankeln T."/>
            <person name="Schmitt I."/>
            <person name="Ebersberger I."/>
        </authorList>
    </citation>
    <scope>NUCLEOTIDE SEQUENCE [LARGE SCALE GENOMIC DNA]</scope>
    <source>
        <strain evidence="2">A1-1</strain>
    </source>
</reference>
<proteinExistence type="predicted"/>
<gene>
    <name evidence="2" type="ORF">FRX48_03601</name>
</gene>
<organism evidence="2 3">
    <name type="scientific">Lasallia pustulata</name>
    <dbReference type="NCBI Taxonomy" id="136370"/>
    <lineage>
        <taxon>Eukaryota</taxon>
        <taxon>Fungi</taxon>
        <taxon>Dikarya</taxon>
        <taxon>Ascomycota</taxon>
        <taxon>Pezizomycotina</taxon>
        <taxon>Lecanoromycetes</taxon>
        <taxon>OSLEUM clade</taxon>
        <taxon>Umbilicariomycetidae</taxon>
        <taxon>Umbilicariales</taxon>
        <taxon>Umbilicariaceae</taxon>
        <taxon>Lasallia</taxon>
    </lineage>
</organism>
<evidence type="ECO:0000259" key="1">
    <source>
        <dbReference type="Pfam" id="PF04248"/>
    </source>
</evidence>
<dbReference type="PANTHER" id="PTHR34310:SF5">
    <property type="entry name" value="DUF427 DOMAIN PROTEIN (AFU_ORTHOLOGUE AFUA_3G02220)"/>
    <property type="match status" value="1"/>
</dbReference>
<comment type="caution">
    <text evidence="2">The sequence shown here is derived from an EMBL/GenBank/DDBJ whole genome shotgun (WGS) entry which is preliminary data.</text>
</comment>
<protein>
    <recommendedName>
        <fullName evidence="1">DUF427 domain-containing protein</fullName>
    </recommendedName>
</protein>
<dbReference type="Gene3D" id="2.170.150.40">
    <property type="entry name" value="Domain of unknown function (DUF427)"/>
    <property type="match status" value="1"/>
</dbReference>
<dbReference type="Pfam" id="PF04248">
    <property type="entry name" value="NTP_transf_9"/>
    <property type="match status" value="1"/>
</dbReference>
<dbReference type="AlphaFoldDB" id="A0A5M8PU85"/>
<accession>A0A5M8PU85</accession>
<dbReference type="InterPro" id="IPR038694">
    <property type="entry name" value="DUF427_sf"/>
</dbReference>